<evidence type="ECO:0000256" key="6">
    <source>
        <dbReference type="ARBA" id="ARBA00023242"/>
    </source>
</evidence>
<keyword evidence="4" id="KW-0805">Transcription regulation</keyword>
<comment type="similarity">
    <text evidence="2">Belongs to the SAP30 family.</text>
</comment>
<evidence type="ECO:0008006" key="12">
    <source>
        <dbReference type="Google" id="ProtNLM"/>
    </source>
</evidence>
<keyword evidence="6" id="KW-0539">Nucleus</keyword>
<dbReference type="GO" id="GO:0006355">
    <property type="term" value="P:regulation of DNA-templated transcription"/>
    <property type="evidence" value="ECO:0007669"/>
    <property type="project" value="TreeGrafter"/>
</dbReference>
<dbReference type="Gene3D" id="6.10.160.20">
    <property type="match status" value="1"/>
</dbReference>
<comment type="caution">
    <text evidence="10">The sequence shown here is derived from an EMBL/GenBank/DDBJ whole genome shotgun (WGS) entry which is preliminary data.</text>
</comment>
<evidence type="ECO:0000256" key="7">
    <source>
        <dbReference type="SAM" id="MobiDB-lite"/>
    </source>
</evidence>
<dbReference type="InterPro" id="IPR024145">
    <property type="entry name" value="His_deAcase_SAP30/SAP30L"/>
</dbReference>
<feature type="region of interest" description="Disordered" evidence="7">
    <location>
        <begin position="88"/>
        <end position="145"/>
    </location>
</feature>
<proteinExistence type="inferred from homology"/>
<dbReference type="InterPro" id="IPR038291">
    <property type="entry name" value="SAP30_C_sf"/>
</dbReference>
<evidence type="ECO:0000259" key="8">
    <source>
        <dbReference type="Pfam" id="PF13867"/>
    </source>
</evidence>
<accession>A0AAW1PV49</accession>
<reference evidence="10 11" key="1">
    <citation type="journal article" date="2024" name="Nat. Commun.">
        <title>Phylogenomics reveals the evolutionary origins of lichenization in chlorophyte algae.</title>
        <authorList>
            <person name="Puginier C."/>
            <person name="Libourel C."/>
            <person name="Otte J."/>
            <person name="Skaloud P."/>
            <person name="Haon M."/>
            <person name="Grisel S."/>
            <person name="Petersen M."/>
            <person name="Berrin J.G."/>
            <person name="Delaux P.M."/>
            <person name="Dal Grande F."/>
            <person name="Keller J."/>
        </authorList>
    </citation>
    <scope>NUCLEOTIDE SEQUENCE [LARGE SCALE GENOMIC DNA]</scope>
    <source>
        <strain evidence="10 11">SAG 2043</strain>
    </source>
</reference>
<evidence type="ECO:0000256" key="2">
    <source>
        <dbReference type="ARBA" id="ARBA00006283"/>
    </source>
</evidence>
<dbReference type="InterPro" id="IPR057649">
    <property type="entry name" value="PUB62-63_C"/>
</dbReference>
<feature type="compositionally biased region" description="Acidic residues" evidence="7">
    <location>
        <begin position="14"/>
        <end position="23"/>
    </location>
</feature>
<dbReference type="Pfam" id="PF23112">
    <property type="entry name" value="PUB62-63_C"/>
    <property type="match status" value="1"/>
</dbReference>
<keyword evidence="3" id="KW-0678">Repressor</keyword>
<dbReference type="InterPro" id="IPR025718">
    <property type="entry name" value="SAP30_Sin3-bd"/>
</dbReference>
<keyword evidence="11" id="KW-1185">Reference proteome</keyword>
<evidence type="ECO:0000313" key="11">
    <source>
        <dbReference type="Proteomes" id="UP001489004"/>
    </source>
</evidence>
<evidence type="ECO:0000259" key="9">
    <source>
        <dbReference type="Pfam" id="PF23112"/>
    </source>
</evidence>
<protein>
    <recommendedName>
        <fullName evidence="12">Histone deacetylase complex subunit SAP30 Sin3 binding domain-containing protein</fullName>
    </recommendedName>
</protein>
<dbReference type="PANTHER" id="PTHR13286">
    <property type="entry name" value="SAP30"/>
    <property type="match status" value="1"/>
</dbReference>
<evidence type="ECO:0000313" key="10">
    <source>
        <dbReference type="EMBL" id="KAK9811784.1"/>
    </source>
</evidence>
<dbReference type="PANTHER" id="PTHR13286:SF6">
    <property type="entry name" value="HISTONE DEACETYLASE COMPLEX SUBUNIT SAP30L-RELATED"/>
    <property type="match status" value="1"/>
</dbReference>
<dbReference type="GO" id="GO:0000118">
    <property type="term" value="C:histone deacetylase complex"/>
    <property type="evidence" value="ECO:0007669"/>
    <property type="project" value="TreeGrafter"/>
</dbReference>
<comment type="subcellular location">
    <subcellularLocation>
        <location evidence="1">Nucleus</location>
    </subcellularLocation>
</comment>
<evidence type="ECO:0000256" key="4">
    <source>
        <dbReference type="ARBA" id="ARBA00023015"/>
    </source>
</evidence>
<evidence type="ECO:0000256" key="3">
    <source>
        <dbReference type="ARBA" id="ARBA00022491"/>
    </source>
</evidence>
<evidence type="ECO:0000256" key="5">
    <source>
        <dbReference type="ARBA" id="ARBA00023163"/>
    </source>
</evidence>
<organism evidence="10 11">
    <name type="scientific">[Myrmecia] bisecta</name>
    <dbReference type="NCBI Taxonomy" id="41462"/>
    <lineage>
        <taxon>Eukaryota</taxon>
        <taxon>Viridiplantae</taxon>
        <taxon>Chlorophyta</taxon>
        <taxon>core chlorophytes</taxon>
        <taxon>Trebouxiophyceae</taxon>
        <taxon>Trebouxiales</taxon>
        <taxon>Trebouxiaceae</taxon>
        <taxon>Myrmecia</taxon>
    </lineage>
</organism>
<feature type="compositionally biased region" description="Polar residues" evidence="7">
    <location>
        <begin position="132"/>
        <end position="145"/>
    </location>
</feature>
<feature type="domain" description="Histone deacetylase complex subunit SAP30 Sin3 binding" evidence="8">
    <location>
        <begin position="151"/>
        <end position="204"/>
    </location>
</feature>
<dbReference type="EMBL" id="JALJOR010000009">
    <property type="protein sequence ID" value="KAK9811784.1"/>
    <property type="molecule type" value="Genomic_DNA"/>
</dbReference>
<keyword evidence="5" id="KW-0804">Transcription</keyword>
<dbReference type="AlphaFoldDB" id="A0AAW1PV49"/>
<sequence length="212" mass="23562">MAMDAINLHSASTSDEDAGSQDEEDAAALLPKHTKVLVTGNNRTRRQLIGVKGVVKKATGLGGWHWLVLDTGESVRLQRNALSVLEAPQGNESEFSDSDNEAANNNNSDLLPRVRARRPPRPVAHSPDLPQQRRSSTRQTITQPRINFNRLDTAALKRYRRFYKLGDIAPNCTKDQLVSAVGRHFMSQTVDENKVIAMFVQAARRRQGQPSD</sequence>
<feature type="region of interest" description="Disordered" evidence="7">
    <location>
        <begin position="1"/>
        <end position="23"/>
    </location>
</feature>
<name>A0AAW1PV49_9CHLO</name>
<dbReference type="Proteomes" id="UP001489004">
    <property type="component" value="Unassembled WGS sequence"/>
</dbReference>
<dbReference type="GO" id="GO:0003712">
    <property type="term" value="F:transcription coregulator activity"/>
    <property type="evidence" value="ECO:0007669"/>
    <property type="project" value="TreeGrafter"/>
</dbReference>
<evidence type="ECO:0000256" key="1">
    <source>
        <dbReference type="ARBA" id="ARBA00004123"/>
    </source>
</evidence>
<dbReference type="Pfam" id="PF13867">
    <property type="entry name" value="SAP30_Sin3_bdg"/>
    <property type="match status" value="1"/>
</dbReference>
<gene>
    <name evidence="10" type="ORF">WJX72_009914</name>
</gene>
<feature type="domain" description="PUB 62/63 C-terminal" evidence="9">
    <location>
        <begin position="34"/>
        <end position="82"/>
    </location>
</feature>